<organism evidence="2 3">
    <name type="scientific">Streptomyces formicae</name>
    <dbReference type="NCBI Taxonomy" id="1616117"/>
    <lineage>
        <taxon>Bacteria</taxon>
        <taxon>Bacillati</taxon>
        <taxon>Actinomycetota</taxon>
        <taxon>Actinomycetes</taxon>
        <taxon>Kitasatosporales</taxon>
        <taxon>Streptomycetaceae</taxon>
        <taxon>Streptomyces</taxon>
    </lineage>
</organism>
<dbReference type="PANTHER" id="PTHR33627">
    <property type="entry name" value="TRANSPOSASE"/>
    <property type="match status" value="1"/>
</dbReference>
<name>A0ABY3WLL6_9ACTN</name>
<gene>
    <name evidence="2" type="ORF">J4032_17325</name>
</gene>
<evidence type="ECO:0000259" key="1">
    <source>
        <dbReference type="Pfam" id="PF13546"/>
    </source>
</evidence>
<protein>
    <submittedName>
        <fullName evidence="2">Transposase</fullName>
    </submittedName>
</protein>
<dbReference type="Proteomes" id="UP000828924">
    <property type="component" value="Chromosome"/>
</dbReference>
<dbReference type="InterPro" id="IPR038721">
    <property type="entry name" value="IS701-like_DDE_dom"/>
</dbReference>
<dbReference type="InterPro" id="IPR039365">
    <property type="entry name" value="IS701-like"/>
</dbReference>
<evidence type="ECO:0000313" key="3">
    <source>
        <dbReference type="Proteomes" id="UP000828924"/>
    </source>
</evidence>
<reference evidence="2 3" key="1">
    <citation type="submission" date="2021-03" db="EMBL/GenBank/DDBJ databases">
        <title>Complete genome of Streptomyces formicae strain 1H-GS9 (DSM 100524).</title>
        <authorList>
            <person name="Atanasov K.E."/>
            <person name="Altabella T."/>
            <person name="Ferrer A."/>
        </authorList>
    </citation>
    <scope>NUCLEOTIDE SEQUENCE [LARGE SCALE GENOMIC DNA]</scope>
    <source>
        <strain evidence="2 3">1H-GS9</strain>
    </source>
</reference>
<dbReference type="PANTHER" id="PTHR33627:SF1">
    <property type="entry name" value="TRANSPOSASE"/>
    <property type="match status" value="1"/>
</dbReference>
<accession>A0ABY3WLL6</accession>
<sequence length="195" mass="21433">MQWLLQGARWDADAPVRDDIRACVLDRLGADNGVLIADEPGLLEKGTASAVVQQHHMDTTGRSENNQVGVFLATPPARRALIDRRLCLPGREWCQDVDRRSRAGVPHQAEFATKPALAGQKIEATLDARISDSWETADEANGQGPTLRALLEPRRIGYVLAHRGEYRCRPCLGPDTSDPTVSHLIDASPLLARWS</sequence>
<dbReference type="Pfam" id="PF13546">
    <property type="entry name" value="DDE_5"/>
    <property type="match status" value="1"/>
</dbReference>
<dbReference type="EMBL" id="CP071872">
    <property type="protein sequence ID" value="UNM13030.1"/>
    <property type="molecule type" value="Genomic_DNA"/>
</dbReference>
<proteinExistence type="predicted"/>
<feature type="domain" description="Transposase IS701-like DDE" evidence="1">
    <location>
        <begin position="4"/>
        <end position="171"/>
    </location>
</feature>
<keyword evidence="3" id="KW-1185">Reference proteome</keyword>
<evidence type="ECO:0000313" key="2">
    <source>
        <dbReference type="EMBL" id="UNM13030.1"/>
    </source>
</evidence>